<evidence type="ECO:0000256" key="7">
    <source>
        <dbReference type="ARBA" id="ARBA00022833"/>
    </source>
</evidence>
<dbReference type="SMART" id="SM00449">
    <property type="entry name" value="SPRY"/>
    <property type="match status" value="1"/>
</dbReference>
<dbReference type="InterPro" id="IPR013783">
    <property type="entry name" value="Ig-like_fold"/>
</dbReference>
<dbReference type="PROSITE" id="PS50853">
    <property type="entry name" value="FN3"/>
    <property type="match status" value="1"/>
</dbReference>
<feature type="domain" description="RING-type" evidence="11">
    <location>
        <begin position="10"/>
        <end position="50"/>
    </location>
</feature>
<dbReference type="Pfam" id="PF13445">
    <property type="entry name" value="zf-RING_UBOX"/>
    <property type="match status" value="1"/>
</dbReference>
<evidence type="ECO:0000256" key="9">
    <source>
        <dbReference type="ARBA" id="ARBA00023212"/>
    </source>
</evidence>
<proteinExistence type="predicted"/>
<comment type="subcellular location">
    <subcellularLocation>
        <location evidence="1">Cytoplasm</location>
        <location evidence="1">Cytoskeleton</location>
    </subcellularLocation>
</comment>
<dbReference type="InterPro" id="IPR001870">
    <property type="entry name" value="B30.2/SPRY"/>
</dbReference>
<dbReference type="FunFam" id="3.30.40.10:FF:000168">
    <property type="entry name" value="E3 ubiquitin-protein ligase TRIM9 isoform X1"/>
    <property type="match status" value="1"/>
</dbReference>
<evidence type="ECO:0000256" key="3">
    <source>
        <dbReference type="ARBA" id="ARBA00022723"/>
    </source>
</evidence>
<evidence type="ECO:0000313" key="17">
    <source>
        <dbReference type="Proteomes" id="UP000472273"/>
    </source>
</evidence>
<keyword evidence="5 10" id="KW-0863">Zinc-finger</keyword>
<dbReference type="GO" id="GO:0005737">
    <property type="term" value="C:cytoplasm"/>
    <property type="evidence" value="ECO:0007669"/>
    <property type="project" value="UniProtKB-ARBA"/>
</dbReference>
<dbReference type="Gene3D" id="3.30.160.60">
    <property type="entry name" value="Classic Zinc Finger"/>
    <property type="match status" value="1"/>
</dbReference>
<dbReference type="Gene3D" id="2.60.40.10">
    <property type="entry name" value="Immunoglobulins"/>
    <property type="match status" value="1"/>
</dbReference>
<dbReference type="GO" id="GO:0008270">
    <property type="term" value="F:zinc ion binding"/>
    <property type="evidence" value="ECO:0007669"/>
    <property type="project" value="UniProtKB-KW"/>
</dbReference>
<dbReference type="PROSITE" id="PS50119">
    <property type="entry name" value="ZF_BBOX"/>
    <property type="match status" value="2"/>
</dbReference>
<keyword evidence="2" id="KW-0963">Cytoplasm</keyword>
<dbReference type="Gene3D" id="4.10.830.40">
    <property type="match status" value="1"/>
</dbReference>
<feature type="domain" description="B box-type" evidence="12">
    <location>
        <begin position="169"/>
        <end position="218"/>
    </location>
</feature>
<keyword evidence="7" id="KW-0862">Zinc</keyword>
<dbReference type="CDD" id="cd19826">
    <property type="entry name" value="Bbox2_TRIM9_C-I"/>
    <property type="match status" value="1"/>
</dbReference>
<keyword evidence="4" id="KW-0677">Repeat</keyword>
<dbReference type="FunFam" id="2.60.40.10:FF:000178">
    <property type="entry name" value="E3 ubiquitin-protein ligase TRIM9 isoform X1"/>
    <property type="match status" value="1"/>
</dbReference>
<organism evidence="16 17">
    <name type="scientific">Pseudonaja textilis</name>
    <name type="common">Eastern brown snake</name>
    <dbReference type="NCBI Taxonomy" id="8673"/>
    <lineage>
        <taxon>Eukaryota</taxon>
        <taxon>Metazoa</taxon>
        <taxon>Chordata</taxon>
        <taxon>Craniata</taxon>
        <taxon>Vertebrata</taxon>
        <taxon>Euteleostomi</taxon>
        <taxon>Lepidosauria</taxon>
        <taxon>Squamata</taxon>
        <taxon>Bifurcata</taxon>
        <taxon>Unidentata</taxon>
        <taxon>Episquamata</taxon>
        <taxon>Toxicofera</taxon>
        <taxon>Serpentes</taxon>
        <taxon>Colubroidea</taxon>
        <taxon>Elapidae</taxon>
        <taxon>Hydrophiinae</taxon>
        <taxon>Pseudonaja</taxon>
    </lineage>
</organism>
<dbReference type="InterPro" id="IPR043136">
    <property type="entry name" value="B30.2/SPRY_sf"/>
</dbReference>
<keyword evidence="3" id="KW-0479">Metal-binding</keyword>
<evidence type="ECO:0000259" key="14">
    <source>
        <dbReference type="PROSITE" id="PS50853"/>
    </source>
</evidence>
<dbReference type="SUPFAM" id="SSF57845">
    <property type="entry name" value="B-box zinc-binding domain"/>
    <property type="match status" value="1"/>
</dbReference>
<feature type="domain" description="Fibronectin type-III" evidence="14">
    <location>
        <begin position="438"/>
        <end position="533"/>
    </location>
</feature>
<dbReference type="SUPFAM" id="SSF49899">
    <property type="entry name" value="Concanavalin A-like lectins/glucanases"/>
    <property type="match status" value="1"/>
</dbReference>
<dbReference type="InterPro" id="IPR050617">
    <property type="entry name" value="E3_ligase_FN3/SPRY"/>
</dbReference>
<dbReference type="InterPro" id="IPR003877">
    <property type="entry name" value="SPRY_dom"/>
</dbReference>
<dbReference type="InterPro" id="IPR013083">
    <property type="entry name" value="Znf_RING/FYVE/PHD"/>
</dbReference>
<evidence type="ECO:0000256" key="6">
    <source>
        <dbReference type="ARBA" id="ARBA00022786"/>
    </source>
</evidence>
<dbReference type="FunFam" id="4.10.830.40:FF:000001">
    <property type="entry name" value="E3 ubiquitin-protein ligase TRIM9 isoform X1"/>
    <property type="match status" value="1"/>
</dbReference>
<evidence type="ECO:0000259" key="15">
    <source>
        <dbReference type="PROSITE" id="PS51262"/>
    </source>
</evidence>
<reference evidence="16" key="2">
    <citation type="submission" date="2025-09" db="UniProtKB">
        <authorList>
            <consortium name="Ensembl"/>
        </authorList>
    </citation>
    <scope>IDENTIFICATION</scope>
</reference>
<dbReference type="GO" id="GO:0005856">
    <property type="term" value="C:cytoskeleton"/>
    <property type="evidence" value="ECO:0007669"/>
    <property type="project" value="UniProtKB-SubCell"/>
</dbReference>
<sequence length="792" mass="88508">MEEMEEELKCPVCGSFYREPLILPCSHNLCQACARNILVQTPETESPQSRRASGSAGSSSDYDYLDLDKMSLYSEADSGYGSYGGFASAPTTPCQKSPNGVRVFPPTVPPAAHLPPASATASLAPVPRNSCLTCPQCHRSLILDERGLRGFPKNRVLEGVIDRYQQSKAAALRCQLCEKIPKEATVMCEQCDVFYCDPCRLRCHPPRGPLAKHRLVPPAQGRVSRRLSPRKISTCTDHELENHSMYCVQCKMPVCYQCLEEGKHSSHEVKALGAMWKLHKVSPGLGELSNEQTKSEISLIQQISCFYVEFEACLVAQCDALIDALNRRKAQLLSRVNKEHEHKLKVVRDQISHCTVKLRQTTGLMEYCLEVIKENDPSGFLQISDALIRRVHLTEDQWGKGTLSPRMTTDFDLNLDSAPLLQSIHQLDFMQMKSSSPVPAPPILQLEECCTHNNSATLSWKQPPLSTVQVEGYILELDDGNGGQFREVYVGKETMCTVDGLHFNSTYSARVKAFNKTGVSPYSKTLVLQTSEDSEPEEQALTFPVPLERLPLRRSSPFSSTLNLQNSFPGRSYFELRSSSHQMSLHSSLQSLNSQLYASTYHYSHTDNTSTLLCIAVAWFSFDPSTAHSDIIFSNDNLTVTCNSYDDRVVLGKTGFSKGLHYWELSIDRYDNHPDPAFGVARMDVLKDVMLGKDDKAWAMYVDNNRSWFMHNNSHTNRTEGGITKGATVGILLDLTRRTLTFSINEDQQGPVAFENMEGIFFPAVSLNRNVQLCLGMCSGNGGRQQLYGWQE</sequence>
<evidence type="ECO:0000259" key="13">
    <source>
        <dbReference type="PROSITE" id="PS50188"/>
    </source>
</evidence>
<dbReference type="Pfam" id="PF00643">
    <property type="entry name" value="zf-B_box"/>
    <property type="match status" value="1"/>
</dbReference>
<dbReference type="Pfam" id="PF00622">
    <property type="entry name" value="SPRY"/>
    <property type="match status" value="1"/>
</dbReference>
<evidence type="ECO:0000256" key="5">
    <source>
        <dbReference type="ARBA" id="ARBA00022771"/>
    </source>
</evidence>
<dbReference type="InterPro" id="IPR000315">
    <property type="entry name" value="Znf_B-box"/>
</dbReference>
<dbReference type="Proteomes" id="UP000472273">
    <property type="component" value="Unplaced"/>
</dbReference>
<keyword evidence="8" id="KW-0175">Coiled coil</keyword>
<name>A0A670Y342_PSETE</name>
<keyword evidence="17" id="KW-1185">Reference proteome</keyword>
<feature type="domain" description="B box-type" evidence="12">
    <location>
        <begin position="230"/>
        <end position="272"/>
    </location>
</feature>
<dbReference type="CDD" id="cd12889">
    <property type="entry name" value="SPRY_PRY_TRIM67_9"/>
    <property type="match status" value="1"/>
</dbReference>
<dbReference type="SMART" id="SM00336">
    <property type="entry name" value="BBOX"/>
    <property type="match status" value="2"/>
</dbReference>
<dbReference type="SUPFAM" id="SSF49265">
    <property type="entry name" value="Fibronectin type III"/>
    <property type="match status" value="1"/>
</dbReference>
<dbReference type="GeneTree" id="ENSGT00940000154071"/>
<dbReference type="InterPro" id="IPR017903">
    <property type="entry name" value="COS_domain"/>
</dbReference>
<dbReference type="InterPro" id="IPR003649">
    <property type="entry name" value="Bbox_C"/>
</dbReference>
<evidence type="ECO:0000256" key="10">
    <source>
        <dbReference type="PROSITE-ProRule" id="PRU00024"/>
    </source>
</evidence>
<evidence type="ECO:0000256" key="4">
    <source>
        <dbReference type="ARBA" id="ARBA00022737"/>
    </source>
</evidence>
<evidence type="ECO:0000259" key="11">
    <source>
        <dbReference type="PROSITE" id="PS50089"/>
    </source>
</evidence>
<dbReference type="PROSITE" id="PS50089">
    <property type="entry name" value="ZF_RING_2"/>
    <property type="match status" value="1"/>
</dbReference>
<keyword evidence="6" id="KW-0833">Ubl conjugation pathway</keyword>
<protein>
    <submittedName>
        <fullName evidence="16">Tripartite motif containing 9</fullName>
    </submittedName>
</protein>
<dbReference type="FunFam" id="2.60.120.920:FF:000009">
    <property type="entry name" value="E3 ubiquitin-protein ligase TRIM9 isoform X1"/>
    <property type="match status" value="1"/>
</dbReference>
<reference evidence="16" key="1">
    <citation type="submission" date="2025-08" db="UniProtKB">
        <authorList>
            <consortium name="Ensembl"/>
        </authorList>
    </citation>
    <scope>IDENTIFICATION</scope>
</reference>
<dbReference type="FunFam" id="1.20.5.170:FF:000017">
    <property type="entry name" value="Putative E3 ubiquitin-protein ligase TRIM9"/>
    <property type="match status" value="1"/>
</dbReference>
<dbReference type="InterPro" id="IPR027370">
    <property type="entry name" value="Znf-RING_euk"/>
</dbReference>
<dbReference type="OMA" id="PDTICTI"/>
<dbReference type="PROSITE" id="PS51262">
    <property type="entry name" value="COS"/>
    <property type="match status" value="1"/>
</dbReference>
<gene>
    <name evidence="16" type="primary">TRIM9</name>
</gene>
<evidence type="ECO:0000256" key="1">
    <source>
        <dbReference type="ARBA" id="ARBA00004245"/>
    </source>
</evidence>
<evidence type="ECO:0000256" key="8">
    <source>
        <dbReference type="ARBA" id="ARBA00023054"/>
    </source>
</evidence>
<dbReference type="InterPro" id="IPR001841">
    <property type="entry name" value="Znf_RING"/>
</dbReference>
<feature type="domain" description="COS" evidence="15">
    <location>
        <begin position="372"/>
        <end position="430"/>
    </location>
</feature>
<dbReference type="SMART" id="SM00502">
    <property type="entry name" value="BBC"/>
    <property type="match status" value="1"/>
</dbReference>
<dbReference type="InterPro" id="IPR003961">
    <property type="entry name" value="FN3_dom"/>
</dbReference>
<dbReference type="PROSITE" id="PS00518">
    <property type="entry name" value="ZF_RING_1"/>
    <property type="match status" value="1"/>
</dbReference>
<dbReference type="InterPro" id="IPR036116">
    <property type="entry name" value="FN3_sf"/>
</dbReference>
<dbReference type="Pfam" id="PF22586">
    <property type="entry name" value="ANCHR-like_BBOX"/>
    <property type="match status" value="1"/>
</dbReference>
<dbReference type="Gene3D" id="2.60.120.920">
    <property type="match status" value="1"/>
</dbReference>
<dbReference type="SMART" id="SM00184">
    <property type="entry name" value="RING"/>
    <property type="match status" value="1"/>
</dbReference>
<dbReference type="AlphaFoldDB" id="A0A670Y342"/>
<dbReference type="CDD" id="cd00063">
    <property type="entry name" value="FN3"/>
    <property type="match status" value="1"/>
</dbReference>
<dbReference type="Gene3D" id="3.30.40.10">
    <property type="entry name" value="Zinc/RING finger domain, C3HC4 (zinc finger)"/>
    <property type="match status" value="1"/>
</dbReference>
<dbReference type="Gene3D" id="1.20.5.170">
    <property type="match status" value="1"/>
</dbReference>
<keyword evidence="9" id="KW-0206">Cytoskeleton</keyword>
<accession>A0A670Y342</accession>
<dbReference type="PROSITE" id="PS50188">
    <property type="entry name" value="B302_SPRY"/>
    <property type="match status" value="1"/>
</dbReference>
<dbReference type="SMART" id="SM00060">
    <property type="entry name" value="FN3"/>
    <property type="match status" value="1"/>
</dbReference>
<evidence type="ECO:0000313" key="16">
    <source>
        <dbReference type="Ensembl" id="ENSPTXP00000003025.1"/>
    </source>
</evidence>
<evidence type="ECO:0000259" key="12">
    <source>
        <dbReference type="PROSITE" id="PS50119"/>
    </source>
</evidence>
<feature type="domain" description="B30.2/SPRY" evidence="13">
    <location>
        <begin position="599"/>
        <end position="780"/>
    </location>
</feature>
<evidence type="ECO:0000256" key="2">
    <source>
        <dbReference type="ARBA" id="ARBA00022490"/>
    </source>
</evidence>
<dbReference type="Ensembl" id="ENSPTXT00000003110.1">
    <property type="protein sequence ID" value="ENSPTXP00000003025.1"/>
    <property type="gene ID" value="ENSPTXG00000002081.1"/>
</dbReference>
<dbReference type="PANTHER" id="PTHR24099">
    <property type="entry name" value="E3 UBIQUITIN-PROTEIN LIGASE TRIM36-RELATED"/>
    <property type="match status" value="1"/>
</dbReference>
<dbReference type="SUPFAM" id="SSF57850">
    <property type="entry name" value="RING/U-box"/>
    <property type="match status" value="1"/>
</dbReference>
<dbReference type="InterPro" id="IPR013320">
    <property type="entry name" value="ConA-like_dom_sf"/>
</dbReference>
<dbReference type="PANTHER" id="PTHR24099:SF13">
    <property type="entry name" value="E3 UBIQUITIN-PROTEIN LIGASE TRIM9"/>
    <property type="match status" value="1"/>
</dbReference>
<dbReference type="InterPro" id="IPR017907">
    <property type="entry name" value="Znf_RING_CS"/>
</dbReference>
<dbReference type="Pfam" id="PF00041">
    <property type="entry name" value="fn3"/>
    <property type="match status" value="1"/>
</dbReference>